<reference evidence="2 3" key="2">
    <citation type="journal article" date="2021" name="Genomics">
        <title>High-quality reference genome for Clonorchis sinensis.</title>
        <authorList>
            <person name="Young N.D."/>
            <person name="Stroehlein A.J."/>
            <person name="Kinkar L."/>
            <person name="Wang T."/>
            <person name="Sohn W.M."/>
            <person name="Chang B.C.H."/>
            <person name="Kaur P."/>
            <person name="Weisz D."/>
            <person name="Dudchenko O."/>
            <person name="Aiden E.L."/>
            <person name="Korhonen P.K."/>
            <person name="Gasser R.B."/>
        </authorList>
    </citation>
    <scope>NUCLEOTIDE SEQUENCE [LARGE SCALE GENOMIC DNA]</scope>
    <source>
        <strain evidence="2">Cs-k2</strain>
    </source>
</reference>
<dbReference type="PANTHER" id="PTHR11792:SF17">
    <property type="entry name" value="KURTZ ARRESTIN"/>
    <property type="match status" value="1"/>
</dbReference>
<proteinExistence type="inferred from homology"/>
<dbReference type="GO" id="GO:0007165">
    <property type="term" value="P:signal transduction"/>
    <property type="evidence" value="ECO:0007669"/>
    <property type="project" value="InterPro"/>
</dbReference>
<dbReference type="Gene3D" id="2.60.40.840">
    <property type="match status" value="1"/>
</dbReference>
<keyword evidence="3" id="KW-1185">Reference proteome</keyword>
<dbReference type="GO" id="GO:0005737">
    <property type="term" value="C:cytoplasm"/>
    <property type="evidence" value="ECO:0007669"/>
    <property type="project" value="TreeGrafter"/>
</dbReference>
<dbReference type="SUPFAM" id="SSF81296">
    <property type="entry name" value="E set domains"/>
    <property type="match status" value="1"/>
</dbReference>
<gene>
    <name evidence="2" type="ORF">CSKR_103558</name>
</gene>
<dbReference type="GO" id="GO:0001664">
    <property type="term" value="F:G protein-coupled receptor binding"/>
    <property type="evidence" value="ECO:0007669"/>
    <property type="project" value="TreeGrafter"/>
</dbReference>
<dbReference type="InterPro" id="IPR000698">
    <property type="entry name" value="Arrestin"/>
</dbReference>
<sequence>MCCIKPHHVYFGTIFGISQYVFVQTANCLFGFNVYKKNSPSDKLAVYLSARDIFDDLENVDPIEGVVTTDMGSLRESKLFARIRCTFRYGEQSMDDVLSGVAFFKEFLIETVQLYPSEDKKQPELSDVQVAENSSTAHDRFRPSWGSSGRRSPRVSVNLMFYLNPNWTVLWGSFTRNAFGNSHCIYL</sequence>
<evidence type="ECO:0000256" key="1">
    <source>
        <dbReference type="ARBA" id="ARBA00005298"/>
    </source>
</evidence>
<protein>
    <submittedName>
        <fullName evidence="2">Arrestin</fullName>
    </submittedName>
</protein>
<evidence type="ECO:0000313" key="2">
    <source>
        <dbReference type="EMBL" id="KAG5444929.1"/>
    </source>
</evidence>
<comment type="similarity">
    <text evidence="1">Belongs to the arrestin family.</text>
</comment>
<comment type="caution">
    <text evidence="2">The sequence shown here is derived from an EMBL/GenBank/DDBJ whole genome shotgun (WGS) entry which is preliminary data.</text>
</comment>
<dbReference type="Proteomes" id="UP000286415">
    <property type="component" value="Unassembled WGS sequence"/>
</dbReference>
<dbReference type="InterPro" id="IPR014753">
    <property type="entry name" value="Arrestin_N"/>
</dbReference>
<dbReference type="EMBL" id="NIRI02000056">
    <property type="protein sequence ID" value="KAG5444929.1"/>
    <property type="molecule type" value="Genomic_DNA"/>
</dbReference>
<dbReference type="InterPro" id="IPR014756">
    <property type="entry name" value="Ig_E-set"/>
</dbReference>
<dbReference type="STRING" id="79923.A0A3R7GG38"/>
<accession>A0A3R7GG38</accession>
<reference evidence="2 3" key="1">
    <citation type="journal article" date="2018" name="Biotechnol. Adv.">
        <title>Improved genomic resources and new bioinformatic workflow for the carcinogenic parasite Clonorchis sinensis: Biotechnological implications.</title>
        <authorList>
            <person name="Wang D."/>
            <person name="Korhonen P.K."/>
            <person name="Gasser R.B."/>
            <person name="Young N.D."/>
        </authorList>
    </citation>
    <scope>NUCLEOTIDE SEQUENCE [LARGE SCALE GENOMIC DNA]</scope>
    <source>
        <strain evidence="2">Cs-k2</strain>
    </source>
</reference>
<dbReference type="OrthoDB" id="298939at2759"/>
<name>A0A3R7GG38_CLOSI</name>
<dbReference type="GO" id="GO:0002031">
    <property type="term" value="P:G protein-coupled receptor internalization"/>
    <property type="evidence" value="ECO:0007669"/>
    <property type="project" value="TreeGrafter"/>
</dbReference>
<dbReference type="InParanoid" id="A0A3R7GG38"/>
<organism evidence="2 3">
    <name type="scientific">Clonorchis sinensis</name>
    <name type="common">Chinese liver fluke</name>
    <dbReference type="NCBI Taxonomy" id="79923"/>
    <lineage>
        <taxon>Eukaryota</taxon>
        <taxon>Metazoa</taxon>
        <taxon>Spiralia</taxon>
        <taxon>Lophotrochozoa</taxon>
        <taxon>Platyhelminthes</taxon>
        <taxon>Trematoda</taxon>
        <taxon>Digenea</taxon>
        <taxon>Opisthorchiida</taxon>
        <taxon>Opisthorchiata</taxon>
        <taxon>Opisthorchiidae</taxon>
        <taxon>Clonorchis</taxon>
    </lineage>
</organism>
<dbReference type="AlphaFoldDB" id="A0A3R7GG38"/>
<dbReference type="PANTHER" id="PTHR11792">
    <property type="entry name" value="ARRESTIN"/>
    <property type="match status" value="1"/>
</dbReference>
<evidence type="ECO:0000313" key="3">
    <source>
        <dbReference type="Proteomes" id="UP000286415"/>
    </source>
</evidence>